<feature type="transmembrane region" description="Helical" evidence="1">
    <location>
        <begin position="20"/>
        <end position="38"/>
    </location>
</feature>
<evidence type="ECO:0000256" key="1">
    <source>
        <dbReference type="SAM" id="Phobius"/>
    </source>
</evidence>
<dbReference type="SUPFAM" id="SSF52833">
    <property type="entry name" value="Thioredoxin-like"/>
    <property type="match status" value="1"/>
</dbReference>
<keyword evidence="1" id="KW-1133">Transmembrane helix</keyword>
<evidence type="ECO:0000313" key="3">
    <source>
        <dbReference type="EMBL" id="MBI5169754.1"/>
    </source>
</evidence>
<feature type="domain" description="Thioredoxin" evidence="2">
    <location>
        <begin position="39"/>
        <end position="170"/>
    </location>
</feature>
<dbReference type="Pfam" id="PF13899">
    <property type="entry name" value="Thioredoxin_7"/>
    <property type="match status" value="1"/>
</dbReference>
<evidence type="ECO:0000313" key="4">
    <source>
        <dbReference type="Proteomes" id="UP000696931"/>
    </source>
</evidence>
<dbReference type="InterPro" id="IPR013766">
    <property type="entry name" value="Thioredoxin_domain"/>
</dbReference>
<dbReference type="Proteomes" id="UP000696931">
    <property type="component" value="Unassembled WGS sequence"/>
</dbReference>
<proteinExistence type="predicted"/>
<evidence type="ECO:0000259" key="2">
    <source>
        <dbReference type="PROSITE" id="PS51352"/>
    </source>
</evidence>
<reference evidence="3" key="1">
    <citation type="submission" date="2020-07" db="EMBL/GenBank/DDBJ databases">
        <title>Huge and variable diversity of episymbiotic CPR bacteria and DPANN archaea in groundwater ecosystems.</title>
        <authorList>
            <person name="He C.Y."/>
            <person name="Keren R."/>
            <person name="Whittaker M."/>
            <person name="Farag I.F."/>
            <person name="Doudna J."/>
            <person name="Cate J.H.D."/>
            <person name="Banfield J.F."/>
        </authorList>
    </citation>
    <scope>NUCLEOTIDE SEQUENCE</scope>
    <source>
        <strain evidence="3">NC_groundwater_1813_Pr3_B-0.1um_71_17</strain>
    </source>
</reference>
<accession>A0A933WAY2</accession>
<comment type="caution">
    <text evidence="3">The sequence shown here is derived from an EMBL/GenBank/DDBJ whole genome shotgun (WGS) entry which is preliminary data.</text>
</comment>
<dbReference type="Gene3D" id="3.40.30.10">
    <property type="entry name" value="Glutaredoxin"/>
    <property type="match status" value="1"/>
</dbReference>
<keyword evidence="1" id="KW-0812">Transmembrane</keyword>
<dbReference type="InterPro" id="IPR036249">
    <property type="entry name" value="Thioredoxin-like_sf"/>
</dbReference>
<organism evidence="3 4">
    <name type="scientific">Eiseniibacteriota bacterium</name>
    <dbReference type="NCBI Taxonomy" id="2212470"/>
    <lineage>
        <taxon>Bacteria</taxon>
        <taxon>Candidatus Eiseniibacteriota</taxon>
    </lineage>
</organism>
<dbReference type="PROSITE" id="PS51352">
    <property type="entry name" value="THIOREDOXIN_2"/>
    <property type="match status" value="1"/>
</dbReference>
<dbReference type="EMBL" id="JACRIW010000066">
    <property type="protein sequence ID" value="MBI5169754.1"/>
    <property type="molecule type" value="Genomic_DNA"/>
</dbReference>
<dbReference type="AlphaFoldDB" id="A0A933WAY2"/>
<dbReference type="PANTHER" id="PTHR32234:SF0">
    <property type="entry name" value="THIOL:DISULFIDE INTERCHANGE PROTEIN DSBD"/>
    <property type="match status" value="1"/>
</dbReference>
<gene>
    <name evidence="3" type="ORF">HZA61_09725</name>
</gene>
<name>A0A933WAY2_UNCEI</name>
<sequence>MPQTDSGAPKKQPARFDASWLALIAAALLLAYIASRVWQNDHPAAPAQQAEALGWVEIAQATNVAKQTGKPVMYDFSADWCQPCQMLKREVFDNPVHAKALEASIVPVKVIDRVQEQGQNPPDIAELQQRFAVDGFPTLVVVDPASGRSVKTVGFMGAEETVAWAKQAANTVRLGVNPDGTPVR</sequence>
<dbReference type="PANTHER" id="PTHR32234">
    <property type="entry name" value="THIOL:DISULFIDE INTERCHANGE PROTEIN DSBD"/>
    <property type="match status" value="1"/>
</dbReference>
<dbReference type="GO" id="GO:0045454">
    <property type="term" value="P:cell redox homeostasis"/>
    <property type="evidence" value="ECO:0007669"/>
    <property type="project" value="TreeGrafter"/>
</dbReference>
<keyword evidence="1" id="KW-0472">Membrane</keyword>
<protein>
    <submittedName>
        <fullName evidence="3">Thioredoxin family protein</fullName>
    </submittedName>
</protein>
<dbReference type="GO" id="GO:0015035">
    <property type="term" value="F:protein-disulfide reductase activity"/>
    <property type="evidence" value="ECO:0007669"/>
    <property type="project" value="TreeGrafter"/>
</dbReference>